<name>A0A9D4NLR6_DREPO</name>
<organism evidence="1 2">
    <name type="scientific">Dreissena polymorpha</name>
    <name type="common">Zebra mussel</name>
    <name type="synonym">Mytilus polymorpha</name>
    <dbReference type="NCBI Taxonomy" id="45954"/>
    <lineage>
        <taxon>Eukaryota</taxon>
        <taxon>Metazoa</taxon>
        <taxon>Spiralia</taxon>
        <taxon>Lophotrochozoa</taxon>
        <taxon>Mollusca</taxon>
        <taxon>Bivalvia</taxon>
        <taxon>Autobranchia</taxon>
        <taxon>Heteroconchia</taxon>
        <taxon>Euheterodonta</taxon>
        <taxon>Imparidentia</taxon>
        <taxon>Neoheterodontei</taxon>
        <taxon>Myida</taxon>
        <taxon>Dreissenoidea</taxon>
        <taxon>Dreissenidae</taxon>
        <taxon>Dreissena</taxon>
    </lineage>
</organism>
<proteinExistence type="predicted"/>
<protein>
    <submittedName>
        <fullName evidence="1">Uncharacterized protein</fullName>
    </submittedName>
</protein>
<accession>A0A9D4NLR6</accession>
<dbReference type="EMBL" id="JAIWYP010000001">
    <property type="protein sequence ID" value="KAH3897800.1"/>
    <property type="molecule type" value="Genomic_DNA"/>
</dbReference>
<comment type="caution">
    <text evidence="1">The sequence shown here is derived from an EMBL/GenBank/DDBJ whole genome shotgun (WGS) entry which is preliminary data.</text>
</comment>
<evidence type="ECO:0000313" key="2">
    <source>
        <dbReference type="Proteomes" id="UP000828390"/>
    </source>
</evidence>
<dbReference type="AlphaFoldDB" id="A0A9D4NLR6"/>
<reference evidence="1" key="1">
    <citation type="journal article" date="2019" name="bioRxiv">
        <title>The Genome of the Zebra Mussel, Dreissena polymorpha: A Resource for Invasive Species Research.</title>
        <authorList>
            <person name="McCartney M.A."/>
            <person name="Auch B."/>
            <person name="Kono T."/>
            <person name="Mallez S."/>
            <person name="Zhang Y."/>
            <person name="Obille A."/>
            <person name="Becker A."/>
            <person name="Abrahante J.E."/>
            <person name="Garbe J."/>
            <person name="Badalamenti J.P."/>
            <person name="Herman A."/>
            <person name="Mangelson H."/>
            <person name="Liachko I."/>
            <person name="Sullivan S."/>
            <person name="Sone E.D."/>
            <person name="Koren S."/>
            <person name="Silverstein K.A.T."/>
            <person name="Beckman K.B."/>
            <person name="Gohl D.M."/>
        </authorList>
    </citation>
    <scope>NUCLEOTIDE SEQUENCE</scope>
    <source>
        <strain evidence="1">Duluth1</strain>
        <tissue evidence="1">Whole animal</tissue>
    </source>
</reference>
<sequence length="84" mass="9406">MVDQCNAITRSISLTAVSSSYHCDMATHGQFSYHCDTVTHRQFQQSLGYGHSPSVLAITELWALMVSSSNHCGMVTHRKFWISL</sequence>
<reference evidence="1" key="2">
    <citation type="submission" date="2020-11" db="EMBL/GenBank/DDBJ databases">
        <authorList>
            <person name="McCartney M.A."/>
            <person name="Auch B."/>
            <person name="Kono T."/>
            <person name="Mallez S."/>
            <person name="Becker A."/>
            <person name="Gohl D.M."/>
            <person name="Silverstein K.A.T."/>
            <person name="Koren S."/>
            <person name="Bechman K.B."/>
            <person name="Herman A."/>
            <person name="Abrahante J.E."/>
            <person name="Garbe J."/>
        </authorList>
    </citation>
    <scope>NUCLEOTIDE SEQUENCE</scope>
    <source>
        <strain evidence="1">Duluth1</strain>
        <tissue evidence="1">Whole animal</tissue>
    </source>
</reference>
<keyword evidence="2" id="KW-1185">Reference proteome</keyword>
<dbReference type="Proteomes" id="UP000828390">
    <property type="component" value="Unassembled WGS sequence"/>
</dbReference>
<evidence type="ECO:0000313" key="1">
    <source>
        <dbReference type="EMBL" id="KAH3897800.1"/>
    </source>
</evidence>
<gene>
    <name evidence="1" type="ORF">DPMN_021996</name>
</gene>